<feature type="compositionally biased region" description="Polar residues" evidence="2">
    <location>
        <begin position="365"/>
        <end position="394"/>
    </location>
</feature>
<dbReference type="PROSITE" id="PS50157">
    <property type="entry name" value="ZINC_FINGER_C2H2_2"/>
    <property type="match status" value="1"/>
</dbReference>
<dbReference type="VEuPathDB" id="FungiDB:ASPWEDRAFT_167180"/>
<feature type="compositionally biased region" description="Polar residues" evidence="2">
    <location>
        <begin position="472"/>
        <end position="494"/>
    </location>
</feature>
<feature type="compositionally biased region" description="Polar residues" evidence="2">
    <location>
        <begin position="204"/>
        <end position="219"/>
    </location>
</feature>
<reference evidence="5" key="1">
    <citation type="journal article" date="2017" name="Genome Biol.">
        <title>Comparative genomics reveals high biological diversity and specific adaptations in the industrially and medically important fungal genus Aspergillus.</title>
        <authorList>
            <person name="de Vries R.P."/>
            <person name="Riley R."/>
            <person name="Wiebenga A."/>
            <person name="Aguilar-Osorio G."/>
            <person name="Amillis S."/>
            <person name="Uchima C.A."/>
            <person name="Anderluh G."/>
            <person name="Asadollahi M."/>
            <person name="Askin M."/>
            <person name="Barry K."/>
            <person name="Battaglia E."/>
            <person name="Bayram O."/>
            <person name="Benocci T."/>
            <person name="Braus-Stromeyer S.A."/>
            <person name="Caldana C."/>
            <person name="Canovas D."/>
            <person name="Cerqueira G.C."/>
            <person name="Chen F."/>
            <person name="Chen W."/>
            <person name="Choi C."/>
            <person name="Clum A."/>
            <person name="Dos Santos R.A."/>
            <person name="Damasio A.R."/>
            <person name="Diallinas G."/>
            <person name="Emri T."/>
            <person name="Fekete E."/>
            <person name="Flipphi M."/>
            <person name="Freyberg S."/>
            <person name="Gallo A."/>
            <person name="Gournas C."/>
            <person name="Habgood R."/>
            <person name="Hainaut M."/>
            <person name="Harispe M.L."/>
            <person name="Henrissat B."/>
            <person name="Hilden K.S."/>
            <person name="Hope R."/>
            <person name="Hossain A."/>
            <person name="Karabika E."/>
            <person name="Karaffa L."/>
            <person name="Karanyi Z."/>
            <person name="Krasevec N."/>
            <person name="Kuo A."/>
            <person name="Kusch H."/>
            <person name="LaButti K."/>
            <person name="Lagendijk E.L."/>
            <person name="Lapidus A."/>
            <person name="Levasseur A."/>
            <person name="Lindquist E."/>
            <person name="Lipzen A."/>
            <person name="Logrieco A.F."/>
            <person name="MacCabe A."/>
            <person name="Maekelae M.R."/>
            <person name="Malavazi I."/>
            <person name="Melin P."/>
            <person name="Meyer V."/>
            <person name="Mielnichuk N."/>
            <person name="Miskei M."/>
            <person name="Molnar A.P."/>
            <person name="Mule G."/>
            <person name="Ngan C.Y."/>
            <person name="Orejas M."/>
            <person name="Orosz E."/>
            <person name="Ouedraogo J.P."/>
            <person name="Overkamp K.M."/>
            <person name="Park H.-S."/>
            <person name="Perrone G."/>
            <person name="Piumi F."/>
            <person name="Punt P.J."/>
            <person name="Ram A.F."/>
            <person name="Ramon A."/>
            <person name="Rauscher S."/>
            <person name="Record E."/>
            <person name="Riano-Pachon D.M."/>
            <person name="Robert V."/>
            <person name="Roehrig J."/>
            <person name="Ruller R."/>
            <person name="Salamov A."/>
            <person name="Salih N.S."/>
            <person name="Samson R.A."/>
            <person name="Sandor E."/>
            <person name="Sanguinetti M."/>
            <person name="Schuetze T."/>
            <person name="Sepcic K."/>
            <person name="Shelest E."/>
            <person name="Sherlock G."/>
            <person name="Sophianopoulou V."/>
            <person name="Squina F.M."/>
            <person name="Sun H."/>
            <person name="Susca A."/>
            <person name="Todd R.B."/>
            <person name="Tsang A."/>
            <person name="Unkles S.E."/>
            <person name="van de Wiele N."/>
            <person name="van Rossen-Uffink D."/>
            <person name="Oliveira J.V."/>
            <person name="Vesth T.C."/>
            <person name="Visser J."/>
            <person name="Yu J.-H."/>
            <person name="Zhou M."/>
            <person name="Andersen M.R."/>
            <person name="Archer D.B."/>
            <person name="Baker S.E."/>
            <person name="Benoit I."/>
            <person name="Brakhage A.A."/>
            <person name="Braus G.H."/>
            <person name="Fischer R."/>
            <person name="Frisvad J.C."/>
            <person name="Goldman G.H."/>
            <person name="Houbraken J."/>
            <person name="Oakley B."/>
            <person name="Pocsi I."/>
            <person name="Scazzocchio C."/>
            <person name="Seiboth B."/>
            <person name="vanKuyk P.A."/>
            <person name="Wortman J."/>
            <person name="Dyer P.S."/>
            <person name="Grigoriev I.V."/>
        </authorList>
    </citation>
    <scope>NUCLEOTIDE SEQUENCE [LARGE SCALE GENOMIC DNA]</scope>
    <source>
        <strain evidence="5">DTO 134E9</strain>
    </source>
</reference>
<feature type="region of interest" description="Disordered" evidence="2">
    <location>
        <begin position="662"/>
        <end position="696"/>
    </location>
</feature>
<dbReference type="EMBL" id="KV878209">
    <property type="protein sequence ID" value="OJJ41148.1"/>
    <property type="molecule type" value="Genomic_DNA"/>
</dbReference>
<evidence type="ECO:0000313" key="4">
    <source>
        <dbReference type="EMBL" id="OJJ41148.1"/>
    </source>
</evidence>
<dbReference type="GeneID" id="63745965"/>
<dbReference type="STRING" id="1073089.A0A1L9S1V5"/>
<dbReference type="Proteomes" id="UP000184383">
    <property type="component" value="Unassembled WGS sequence"/>
</dbReference>
<dbReference type="InterPro" id="IPR013087">
    <property type="entry name" value="Znf_C2H2_type"/>
</dbReference>
<dbReference type="InterPro" id="IPR057026">
    <property type="entry name" value="Znf-C2H2_ascomycetes"/>
</dbReference>
<name>A0A1L9S1V5_ASPWE</name>
<dbReference type="Gene3D" id="3.30.160.60">
    <property type="entry name" value="Classic Zinc Finger"/>
    <property type="match status" value="1"/>
</dbReference>
<keyword evidence="1" id="KW-0479">Metal-binding</keyword>
<dbReference type="InterPro" id="IPR036236">
    <property type="entry name" value="Znf_C2H2_sf"/>
</dbReference>
<proteinExistence type="predicted"/>
<organism evidence="4 5">
    <name type="scientific">Aspergillus wentii DTO 134E9</name>
    <dbReference type="NCBI Taxonomy" id="1073089"/>
    <lineage>
        <taxon>Eukaryota</taxon>
        <taxon>Fungi</taxon>
        <taxon>Dikarya</taxon>
        <taxon>Ascomycota</taxon>
        <taxon>Pezizomycotina</taxon>
        <taxon>Eurotiomycetes</taxon>
        <taxon>Eurotiomycetidae</taxon>
        <taxon>Eurotiales</taxon>
        <taxon>Aspergillaceae</taxon>
        <taxon>Aspergillus</taxon>
        <taxon>Aspergillus subgen. Cremei</taxon>
    </lineage>
</organism>
<keyword evidence="1" id="KW-0863">Zinc-finger</keyword>
<dbReference type="SUPFAM" id="SSF57667">
    <property type="entry name" value="beta-beta-alpha zinc fingers"/>
    <property type="match status" value="1"/>
</dbReference>
<feature type="compositionally biased region" description="Basic and acidic residues" evidence="2">
    <location>
        <begin position="662"/>
        <end position="679"/>
    </location>
</feature>
<feature type="region of interest" description="Disordered" evidence="2">
    <location>
        <begin position="80"/>
        <end position="101"/>
    </location>
</feature>
<dbReference type="SMART" id="SM00355">
    <property type="entry name" value="ZnF_C2H2"/>
    <property type="match status" value="3"/>
</dbReference>
<feature type="region of interest" description="Disordered" evidence="2">
    <location>
        <begin position="186"/>
        <end position="250"/>
    </location>
</feature>
<feature type="compositionally biased region" description="Polar residues" evidence="2">
    <location>
        <begin position="81"/>
        <end position="98"/>
    </location>
</feature>
<feature type="region of interest" description="Disordered" evidence="2">
    <location>
        <begin position="278"/>
        <end position="405"/>
    </location>
</feature>
<evidence type="ECO:0000313" key="5">
    <source>
        <dbReference type="Proteomes" id="UP000184383"/>
    </source>
</evidence>
<feature type="compositionally biased region" description="Polar residues" evidence="2">
    <location>
        <begin position="421"/>
        <end position="433"/>
    </location>
</feature>
<dbReference type="OrthoDB" id="3524154at2759"/>
<sequence>MDFPRLSPPAISIHDFNSGYDHHHPPDRFQYTMPGQSFSGPMPIPTKSMSNFAPPPLPPPSRITDLEDGHDAGWLHANPRGSASSTKLAPINPSSSLFGGQRRLEPSLPSNRMALDDLDGRHSGLPISRSPEAHIKIEPPPPLEEGFRNSVSINAPGPILKGERDFSRRSVKSSLDAYDQHLLSKIGKPLSPRQSISHGGDNKGSLSTLPIPSSRNFGNFPSPGGSDGSTLDVKWHNSPQFGGVSPGTKTGWNYIDCRSPSVESSAPSSAMDYDQPAFLRRRGGGTTPNHDDNFSLPSRSNRGSYDHGVFSDIEGDMNNDDSLPPRLFQLREPTPPYLDASKPGTKRRASSPPREPMSDDKHTLHVTTSNGDLSQRRTTGHPFTSNTLSVNSGYAPSHGSRSAASSLSVRTSGSYSSAAFSLGGSSMTSTSPYERSPGGFSSSSDLDSLHEKSILNPSSPGGLTAHSAVIRPSSNTLEPPSTNTPRKLSLGTTLNVPKPAAPKIGGLYICDCCPKKPKKFDNPEDLRAHEMEKQYMCQYCNNRFKNKNEAERHQNSLHLRRHSWSCAALSGYQAAFHHSSSPSSQTGAGSSHDTCGYCGEEFPNFPQPDWDRRFEHLTAVHKFGECNNAKKFFRADHFRQHLKHSHAGTSGKWTNILENACMKDETPPEPKGDSNERRARALSNANSTTSTGSGTLTSNAISEVLSDC</sequence>
<keyword evidence="1" id="KW-0862">Zinc</keyword>
<accession>A0A1L9S1V5</accession>
<evidence type="ECO:0000256" key="2">
    <source>
        <dbReference type="SAM" id="MobiDB-lite"/>
    </source>
</evidence>
<dbReference type="Pfam" id="PF24537">
    <property type="entry name" value="zf-C2H2_fungi"/>
    <property type="match status" value="1"/>
</dbReference>
<dbReference type="GO" id="GO:0008270">
    <property type="term" value="F:zinc ion binding"/>
    <property type="evidence" value="ECO:0007669"/>
    <property type="project" value="UniProtKB-KW"/>
</dbReference>
<feature type="region of interest" description="Disordered" evidence="2">
    <location>
        <begin position="125"/>
        <end position="150"/>
    </location>
</feature>
<feature type="domain" description="C2H2-type" evidence="3">
    <location>
        <begin position="535"/>
        <end position="563"/>
    </location>
</feature>
<dbReference type="AlphaFoldDB" id="A0A1L9S1V5"/>
<feature type="region of interest" description="Disordered" evidence="2">
    <location>
        <begin position="421"/>
        <end position="494"/>
    </location>
</feature>
<feature type="compositionally biased region" description="Low complexity" evidence="2">
    <location>
        <begin position="681"/>
        <end position="696"/>
    </location>
</feature>
<keyword evidence="5" id="KW-1185">Reference proteome</keyword>
<dbReference type="PROSITE" id="PS00028">
    <property type="entry name" value="ZINC_FINGER_C2H2_1"/>
    <property type="match status" value="1"/>
</dbReference>
<protein>
    <recommendedName>
        <fullName evidence="3">C2H2-type domain-containing protein</fullName>
    </recommendedName>
</protein>
<evidence type="ECO:0000256" key="1">
    <source>
        <dbReference type="PROSITE-ProRule" id="PRU00042"/>
    </source>
</evidence>
<gene>
    <name evidence="4" type="ORF">ASPWEDRAFT_167180</name>
</gene>
<dbReference type="RefSeq" id="XP_040694824.1">
    <property type="nucleotide sequence ID" value="XM_040830117.1"/>
</dbReference>
<evidence type="ECO:0000259" key="3">
    <source>
        <dbReference type="PROSITE" id="PS50157"/>
    </source>
</evidence>